<keyword evidence="1" id="KW-1133">Transmembrane helix</keyword>
<keyword evidence="1" id="KW-0812">Transmembrane</keyword>
<dbReference type="EMBL" id="AAXA02000015">
    <property type="protein sequence ID" value="EDR46330.1"/>
    <property type="molecule type" value="Genomic_DNA"/>
</dbReference>
<dbReference type="STRING" id="411461.DORFOR_02941"/>
<proteinExistence type="predicted"/>
<protein>
    <submittedName>
        <fullName evidence="2">Uncharacterized protein</fullName>
    </submittedName>
</protein>
<accession>B0G9H6</accession>
<comment type="caution">
    <text evidence="2">The sequence shown here is derived from an EMBL/GenBank/DDBJ whole genome shotgun (WGS) entry which is preliminary data.</text>
</comment>
<gene>
    <name evidence="2" type="ORF">DORFOR_02941</name>
</gene>
<dbReference type="PaxDb" id="411461-DORFOR_02941"/>
<feature type="transmembrane region" description="Helical" evidence="1">
    <location>
        <begin position="32"/>
        <end position="52"/>
    </location>
</feature>
<reference evidence="2 3" key="2">
    <citation type="submission" date="2007-10" db="EMBL/GenBank/DDBJ databases">
        <authorList>
            <person name="Fulton L."/>
            <person name="Clifton S."/>
            <person name="Fulton B."/>
            <person name="Xu J."/>
            <person name="Minx P."/>
            <person name="Pepin K.H."/>
            <person name="Johnson M."/>
            <person name="Thiruvilangam P."/>
            <person name="Bhonagiri V."/>
            <person name="Nash W.E."/>
            <person name="Wang C."/>
            <person name="Mardis E.R."/>
            <person name="Wilson R.K."/>
        </authorList>
    </citation>
    <scope>NUCLEOTIDE SEQUENCE [LARGE SCALE GENOMIC DNA]</scope>
    <source>
        <strain evidence="2 3">ATCC 27755</strain>
    </source>
</reference>
<evidence type="ECO:0000313" key="3">
    <source>
        <dbReference type="Proteomes" id="UP000005359"/>
    </source>
</evidence>
<keyword evidence="1" id="KW-0472">Membrane</keyword>
<reference evidence="2 3" key="1">
    <citation type="submission" date="2007-10" db="EMBL/GenBank/DDBJ databases">
        <title>Draft genome sequence of Dorea formicigenerans(ATCC 27755).</title>
        <authorList>
            <person name="Sudarsanam P."/>
            <person name="Ley R."/>
            <person name="Guruge J."/>
            <person name="Turnbaugh P.J."/>
            <person name="Mahowald M."/>
            <person name="Liep D."/>
            <person name="Gordon J."/>
        </authorList>
    </citation>
    <scope>NUCLEOTIDE SEQUENCE [LARGE SCALE GENOMIC DNA]</scope>
    <source>
        <strain evidence="2 3">ATCC 27755</strain>
    </source>
</reference>
<organism evidence="2 3">
    <name type="scientific">Dorea formicigenerans ATCC 27755</name>
    <dbReference type="NCBI Taxonomy" id="411461"/>
    <lineage>
        <taxon>Bacteria</taxon>
        <taxon>Bacillati</taxon>
        <taxon>Bacillota</taxon>
        <taxon>Clostridia</taxon>
        <taxon>Lachnospirales</taxon>
        <taxon>Lachnospiraceae</taxon>
        <taxon>Dorea</taxon>
    </lineage>
</organism>
<evidence type="ECO:0000313" key="2">
    <source>
        <dbReference type="EMBL" id="EDR46330.1"/>
    </source>
</evidence>
<evidence type="ECO:0000256" key="1">
    <source>
        <dbReference type="SAM" id="Phobius"/>
    </source>
</evidence>
<dbReference type="AlphaFoldDB" id="B0G9H6"/>
<name>B0G9H6_9FIRM</name>
<sequence length="53" mass="6361">MVVVSHLFLFLWKNFRDRCDLCESHLSLFENIYFPIVPCFGTIYFPTVPLFLM</sequence>
<dbReference type="Proteomes" id="UP000005359">
    <property type="component" value="Unassembled WGS sequence"/>
</dbReference>